<dbReference type="EMBL" id="JABWSX010000001">
    <property type="protein sequence ID" value="NVL04543.1"/>
    <property type="molecule type" value="Genomic_DNA"/>
</dbReference>
<dbReference type="SUPFAM" id="SSF52540">
    <property type="entry name" value="P-loop containing nucleoside triphosphate hydrolases"/>
    <property type="match status" value="1"/>
</dbReference>
<gene>
    <name evidence="5" type="ORF">HU230_02040</name>
</gene>
<evidence type="ECO:0000256" key="2">
    <source>
        <dbReference type="ARBA" id="ARBA00022803"/>
    </source>
</evidence>
<dbReference type="InterPro" id="IPR019734">
    <property type="entry name" value="TPR_rpt"/>
</dbReference>
<keyword evidence="1" id="KW-0677">Repeat</keyword>
<dbReference type="InterPro" id="IPR049052">
    <property type="entry name" value="nSTAND1"/>
</dbReference>
<feature type="transmembrane region" description="Helical" evidence="3">
    <location>
        <begin position="511"/>
        <end position="532"/>
    </location>
</feature>
<dbReference type="AlphaFoldDB" id="A0A974ADS8"/>
<comment type="caution">
    <text evidence="5">The sequence shown here is derived from an EMBL/GenBank/DDBJ whole genome shotgun (WGS) entry which is preliminary data.</text>
</comment>
<organism evidence="5">
    <name type="scientific">Bradyrhizobium quebecense</name>
    <dbReference type="NCBI Taxonomy" id="2748629"/>
    <lineage>
        <taxon>Bacteria</taxon>
        <taxon>Pseudomonadati</taxon>
        <taxon>Pseudomonadota</taxon>
        <taxon>Alphaproteobacteria</taxon>
        <taxon>Hyphomicrobiales</taxon>
        <taxon>Nitrobacteraceae</taxon>
        <taxon>Bradyrhizobium</taxon>
    </lineage>
</organism>
<keyword evidence="3" id="KW-1133">Transmembrane helix</keyword>
<dbReference type="SMART" id="SM00028">
    <property type="entry name" value="TPR"/>
    <property type="match status" value="3"/>
</dbReference>
<dbReference type="InterPro" id="IPR011990">
    <property type="entry name" value="TPR-like_helical_dom_sf"/>
</dbReference>
<dbReference type="PANTHER" id="PTHR45641:SF19">
    <property type="entry name" value="NEPHROCYSTIN-3"/>
    <property type="match status" value="1"/>
</dbReference>
<name>A0A974ADS8_9BRAD</name>
<feature type="domain" description="Novel STAND NTPase 1" evidence="4">
    <location>
        <begin position="15"/>
        <end position="430"/>
    </location>
</feature>
<proteinExistence type="predicted"/>
<dbReference type="PANTHER" id="PTHR45641">
    <property type="entry name" value="TETRATRICOPEPTIDE REPEAT PROTEIN (AFU_ORTHOLOGUE AFUA_6G03870)"/>
    <property type="match status" value="1"/>
</dbReference>
<sequence length="1061" mass="118222">MTELKARIVASLARPFPGLRPFGYQDHEFFFGRQDQIYALYRLIDRFRFIAVVGSSGSGKSSLVRAGLLPLLDTETSEVGGRNWLWREMHPSDAPLVRLTELVAGLSTDDDPKVASGRRDRVASQLRRSSFGLSEALSETTCVVGKSFVLVIDQFEELFRYAGDGDSTTLTPDNAHARDEAVQFVQLLLEASRSPLNRIHVVLTMRSDFIGDCARFHGLPEAVSEAQFLVPSLTRDQLEEVIRKPIEKAGAIIDPQLVERLLNDCSTEMDQLPVLQHCLSRLWEESGRAPAANWDRLETSQETRSPLETDRRITSNHYKNIGGFADALSKHADEILKELPGPDLQLAVEQVFRALSEFDKEGRATRRALTFSQVTAETGADKSIVCKVLDRFRSEDCSFLSPPPSEVKEISDRTRIDVGHEALLRRWDKVCGQGAELGWLRVEQQAGERYRALLAMTEGEDAALPAHLVDERWAWWNARPRTAAWANRYGGGFARVERLLLKSRRRQRLKLLAVAAAFVAVAGVAAIMFTLWQAGNRARLEADSNRLNTLRAFQVSIGRLSGFLDDGTIRASGAGQILQDAKLTLDNIVAKAGEHSPDLAEIEISLLLAASDVKEALGDEDALDLAQQAEELSKTFLQNYPDSLKFKHQLYASKFRIGDQWAKALKENSAKAEREYADAVDIARQLALSAPRDSSYQRDVIFTLNKVGDIHQYRKDWSGALDRYNEGLSIAQTIADAYQIAIEMNRIAQIFSARKQPGDKQAALDEYHNALSVLNQQQEKTWTAALASNIANTHRRIGELLDDHDDALREYKAAVDTRKRLYQLDPGNINWCIGLATDYTRLGDILVQKQDWREASNSYNEAVRVAEVILSKTLSSTRWKENIGSLNGKRGDVLMSWWNEVINRPDGPELLFTSAALERYHLAAQSYESLLNIASPPYRQLFDMKLKIADVLVRQKKFSLALGAYDSAYEIAQKAAAIQAVTGWQIALSKSLEEAGDFLASEANGGVATVGEINARAFYEKALASIQATPGKEAEASQIVSRTADLNAKLAKQQPLIQSRH</sequence>
<dbReference type="RefSeq" id="WP_176528779.1">
    <property type="nucleotide sequence ID" value="NZ_CP088022.1"/>
</dbReference>
<reference evidence="5" key="1">
    <citation type="submission" date="2020-06" db="EMBL/GenBank/DDBJ databases">
        <title>Whole Genome Sequence of Bradyrhizobium sp. Strain 66S1MB.</title>
        <authorList>
            <person name="Bromfield E."/>
            <person name="Cloutier S."/>
        </authorList>
    </citation>
    <scope>NUCLEOTIDE SEQUENCE</scope>
    <source>
        <strain evidence="5">66S1MB</strain>
    </source>
</reference>
<dbReference type="SUPFAM" id="SSF48452">
    <property type="entry name" value="TPR-like"/>
    <property type="match status" value="2"/>
</dbReference>
<dbReference type="Gene3D" id="1.25.40.10">
    <property type="entry name" value="Tetratricopeptide repeat domain"/>
    <property type="match status" value="2"/>
</dbReference>
<evidence type="ECO:0000256" key="3">
    <source>
        <dbReference type="SAM" id="Phobius"/>
    </source>
</evidence>
<dbReference type="InterPro" id="IPR027417">
    <property type="entry name" value="P-loop_NTPase"/>
</dbReference>
<dbReference type="Pfam" id="PF20703">
    <property type="entry name" value="nSTAND1"/>
    <property type="match status" value="1"/>
</dbReference>
<evidence type="ECO:0000259" key="4">
    <source>
        <dbReference type="Pfam" id="PF20703"/>
    </source>
</evidence>
<keyword evidence="3" id="KW-0812">Transmembrane</keyword>
<keyword evidence="2" id="KW-0802">TPR repeat</keyword>
<evidence type="ECO:0000313" key="5">
    <source>
        <dbReference type="EMBL" id="NVL04543.1"/>
    </source>
</evidence>
<accession>A0A974ADS8</accession>
<evidence type="ECO:0000256" key="1">
    <source>
        <dbReference type="ARBA" id="ARBA00022737"/>
    </source>
</evidence>
<protein>
    <recommendedName>
        <fullName evidence="4">Novel STAND NTPase 1 domain-containing protein</fullName>
    </recommendedName>
</protein>
<keyword evidence="3" id="KW-0472">Membrane</keyword>